<gene>
    <name evidence="4" type="ORF">GCM10007890_05380</name>
</gene>
<evidence type="ECO:0000259" key="3">
    <source>
        <dbReference type="Pfam" id="PF00817"/>
    </source>
</evidence>
<evidence type="ECO:0000313" key="4">
    <source>
        <dbReference type="EMBL" id="GLS68526.1"/>
    </source>
</evidence>
<dbReference type="EMBL" id="BSPL01000005">
    <property type="protein sequence ID" value="GLS68526.1"/>
    <property type="molecule type" value="Genomic_DNA"/>
</dbReference>
<dbReference type="CDD" id="cd03468">
    <property type="entry name" value="PolY_like"/>
    <property type="match status" value="1"/>
</dbReference>
<proteinExistence type="predicted"/>
<protein>
    <recommendedName>
        <fullName evidence="3">UmuC domain-containing protein</fullName>
    </recommendedName>
</protein>
<evidence type="ECO:0000256" key="2">
    <source>
        <dbReference type="SAM" id="MobiDB-lite"/>
    </source>
</evidence>
<dbReference type="PANTHER" id="PTHR35369:SF2">
    <property type="entry name" value="BLR3025 PROTEIN"/>
    <property type="match status" value="1"/>
</dbReference>
<dbReference type="InterPro" id="IPR001126">
    <property type="entry name" value="UmuC"/>
</dbReference>
<dbReference type="InterPro" id="IPR043502">
    <property type="entry name" value="DNA/RNA_pol_sf"/>
</dbReference>
<sequence>MPRIVCICLSHWPVTRLRRAGLAPERGPLAVAAEGPGGLRLVALDPEARALGLNPGEPLGRVRARIGVPLQIHPADPAADRESLLRLCRWASAYAPQVAPFGPAEAADGLYIDVAGASHLRGGEANLVADLAARLARGNIPARIALADTPGAAFALARHGEADRIVVPPGGAAEALRDLPVEALRLDPDMAAGLRRLGLRRVGALDALPRGPLARRFGETLLLRLDQALARRPEPLAPLSDAAAYAAARGFLDPIGRQSDIVRTARDLMAEIAPRLERDGLGACALRLALHRVDGAVRALDLGLSRPERDPERVAALVSLRLDRLGSALDAGFGFETVALAVTVTGAMSARQTEFDAEAAGDGVGYLADALAQRLGRALLRLEPRASHLPERADRGRVWVAGEGHGSSADQGVGRPRARLLPPSAAAGLVDSDIGAGRAASGSLTGPLSRGGEGQGPDRERSGKGAPSQCGDGVRRSVPSRPSPQPSPARERGPVALLHQGRRPTEMGEHRCAEVAGKAPAIPSPWPDHLPPRPLVLFPRGEAACDVLSTVPEGPPRRFRWRAQIHQVTHAEGPERIAAEWWREPGKDRDYYRIECEAGHRLWLYRDGPHAPDRPAAWYVHGLFA</sequence>
<dbReference type="SUPFAM" id="SSF56672">
    <property type="entry name" value="DNA/RNA polymerases"/>
    <property type="match status" value="1"/>
</dbReference>
<comment type="caution">
    <text evidence="4">The sequence shown here is derived from an EMBL/GenBank/DDBJ whole genome shotgun (WGS) entry which is preliminary data.</text>
</comment>
<name>A0AA37T859_9HYPH</name>
<reference evidence="5" key="1">
    <citation type="journal article" date="2019" name="Int. J. Syst. Evol. Microbiol.">
        <title>The Global Catalogue of Microorganisms (GCM) 10K type strain sequencing project: providing services to taxonomists for standard genome sequencing and annotation.</title>
        <authorList>
            <consortium name="The Broad Institute Genomics Platform"/>
            <consortium name="The Broad Institute Genome Sequencing Center for Infectious Disease"/>
            <person name="Wu L."/>
            <person name="Ma J."/>
        </authorList>
    </citation>
    <scope>NUCLEOTIDE SEQUENCE [LARGE SCALE GENOMIC DNA]</scope>
    <source>
        <strain evidence="5">NBRC 103632</strain>
    </source>
</reference>
<keyword evidence="5" id="KW-1185">Reference proteome</keyword>
<dbReference type="RefSeq" id="WP_238196678.1">
    <property type="nucleotide sequence ID" value="NZ_BPQZ01000012.1"/>
</dbReference>
<dbReference type="Pfam" id="PF00817">
    <property type="entry name" value="IMS"/>
    <property type="match status" value="1"/>
</dbReference>
<feature type="region of interest" description="Disordered" evidence="2">
    <location>
        <begin position="438"/>
        <end position="497"/>
    </location>
</feature>
<evidence type="ECO:0000313" key="5">
    <source>
        <dbReference type="Proteomes" id="UP001157440"/>
    </source>
</evidence>
<dbReference type="GO" id="GO:0006281">
    <property type="term" value="P:DNA repair"/>
    <property type="evidence" value="ECO:0007669"/>
    <property type="project" value="InterPro"/>
</dbReference>
<accession>A0AA37T859</accession>
<organism evidence="4 5">
    <name type="scientific">Methylobacterium tardum</name>
    <dbReference type="NCBI Taxonomy" id="374432"/>
    <lineage>
        <taxon>Bacteria</taxon>
        <taxon>Pseudomonadati</taxon>
        <taxon>Pseudomonadota</taxon>
        <taxon>Alphaproteobacteria</taxon>
        <taxon>Hyphomicrobiales</taxon>
        <taxon>Methylobacteriaceae</taxon>
        <taxon>Methylobacterium</taxon>
    </lineage>
</organism>
<dbReference type="PANTHER" id="PTHR35369">
    <property type="entry name" value="BLR3025 PROTEIN-RELATED"/>
    <property type="match status" value="1"/>
</dbReference>
<keyword evidence="1" id="KW-0227">DNA damage</keyword>
<dbReference type="AlphaFoldDB" id="A0AA37T859"/>
<dbReference type="Proteomes" id="UP001157440">
    <property type="component" value="Unassembled WGS sequence"/>
</dbReference>
<dbReference type="InterPro" id="IPR050356">
    <property type="entry name" value="SulA_CellDiv_inhibitor"/>
</dbReference>
<evidence type="ECO:0000256" key="1">
    <source>
        <dbReference type="ARBA" id="ARBA00022763"/>
    </source>
</evidence>
<feature type="domain" description="UmuC" evidence="3">
    <location>
        <begin position="16"/>
        <end position="153"/>
    </location>
</feature>